<reference evidence="1 2" key="2">
    <citation type="submission" date="2018-11" db="EMBL/GenBank/DDBJ databases">
        <authorList>
            <consortium name="Pathogen Informatics"/>
        </authorList>
    </citation>
    <scope>NUCLEOTIDE SEQUENCE [LARGE SCALE GENOMIC DNA]</scope>
    <source>
        <strain evidence="1 2">Egypt</strain>
    </source>
</reference>
<name>A0A183AJ63_9TREM</name>
<organism evidence="3">
    <name type="scientific">Echinostoma caproni</name>
    <dbReference type="NCBI Taxonomy" id="27848"/>
    <lineage>
        <taxon>Eukaryota</taxon>
        <taxon>Metazoa</taxon>
        <taxon>Spiralia</taxon>
        <taxon>Lophotrochozoa</taxon>
        <taxon>Platyhelminthes</taxon>
        <taxon>Trematoda</taxon>
        <taxon>Digenea</taxon>
        <taxon>Plagiorchiida</taxon>
        <taxon>Echinostomata</taxon>
        <taxon>Echinostomatoidea</taxon>
        <taxon>Echinostomatidae</taxon>
        <taxon>Echinostoma</taxon>
    </lineage>
</organism>
<evidence type="ECO:0000313" key="2">
    <source>
        <dbReference type="Proteomes" id="UP000272942"/>
    </source>
</evidence>
<proteinExistence type="predicted"/>
<keyword evidence="2" id="KW-1185">Reference proteome</keyword>
<accession>A0A183AJ63</accession>
<dbReference type="OrthoDB" id="7958076at2759"/>
<evidence type="ECO:0000313" key="1">
    <source>
        <dbReference type="EMBL" id="VDP79890.1"/>
    </source>
</evidence>
<sequence length="98" mass="11065">MDNAPCHNQAAAFSNMKLVRLPPNCSSMLQPMDQDEQRIMKVTADILMAIRLVKKAWVSVHPQVLINAFMKAGFKSTLIQPVMQPPEDKCDLIKDFSH</sequence>
<evidence type="ECO:0000313" key="3">
    <source>
        <dbReference type="WBParaSite" id="ECPE_0000701201-mRNA-1"/>
    </source>
</evidence>
<dbReference type="Proteomes" id="UP000272942">
    <property type="component" value="Unassembled WGS sequence"/>
</dbReference>
<dbReference type="AlphaFoldDB" id="A0A183AJ63"/>
<gene>
    <name evidence="1" type="ORF">ECPE_LOCUS6998</name>
</gene>
<reference evidence="3" key="1">
    <citation type="submission" date="2016-06" db="UniProtKB">
        <authorList>
            <consortium name="WormBaseParasite"/>
        </authorList>
    </citation>
    <scope>IDENTIFICATION</scope>
</reference>
<dbReference type="EMBL" id="UZAN01044039">
    <property type="protein sequence ID" value="VDP79890.1"/>
    <property type="molecule type" value="Genomic_DNA"/>
</dbReference>
<protein>
    <submittedName>
        <fullName evidence="3">DDE-1 domain-containing protein</fullName>
    </submittedName>
</protein>
<dbReference type="WBParaSite" id="ECPE_0000701201-mRNA-1">
    <property type="protein sequence ID" value="ECPE_0000701201-mRNA-1"/>
    <property type="gene ID" value="ECPE_0000701201"/>
</dbReference>